<dbReference type="PANTHER" id="PTHR11101">
    <property type="entry name" value="PHOSPHATE TRANSPORTER"/>
    <property type="match status" value="1"/>
</dbReference>
<evidence type="ECO:0000256" key="5">
    <source>
        <dbReference type="ARBA" id="ARBA00023136"/>
    </source>
</evidence>
<reference evidence="7 8" key="1">
    <citation type="submission" date="2017-06" db="EMBL/GenBank/DDBJ databases">
        <authorList>
            <consortium name="Pathogen Informatics"/>
        </authorList>
    </citation>
    <scope>NUCLEOTIDE SEQUENCE [LARGE SCALE GENOMIC DNA]</scope>
    <source>
        <strain evidence="7 8">NCTC10570</strain>
    </source>
</reference>
<evidence type="ECO:0000256" key="6">
    <source>
        <dbReference type="SAM" id="Phobius"/>
    </source>
</evidence>
<keyword evidence="8" id="KW-1185">Reference proteome</keyword>
<dbReference type="eggNOG" id="COG0306">
    <property type="taxonomic scope" value="Bacteria"/>
</dbReference>
<dbReference type="PANTHER" id="PTHR11101:SF80">
    <property type="entry name" value="PHOSPHATE TRANSPORTER"/>
    <property type="match status" value="1"/>
</dbReference>
<gene>
    <name evidence="7" type="primary">pitA_2</name>
    <name evidence="7" type="ORF">SAMEA4364220_01765</name>
</gene>
<dbReference type="InterPro" id="IPR001204">
    <property type="entry name" value="Phos_transporter"/>
</dbReference>
<evidence type="ECO:0000256" key="2">
    <source>
        <dbReference type="ARBA" id="ARBA00022448"/>
    </source>
</evidence>
<proteinExistence type="predicted"/>
<evidence type="ECO:0000313" key="7">
    <source>
        <dbReference type="EMBL" id="SNV03386.1"/>
    </source>
</evidence>
<feature type="transmembrane region" description="Helical" evidence="6">
    <location>
        <begin position="108"/>
        <end position="128"/>
    </location>
</feature>
<organism evidence="7 8">
    <name type="scientific">Megamonas hypermegale</name>
    <dbReference type="NCBI Taxonomy" id="158847"/>
    <lineage>
        <taxon>Bacteria</taxon>
        <taxon>Bacillati</taxon>
        <taxon>Bacillota</taxon>
        <taxon>Negativicutes</taxon>
        <taxon>Selenomonadales</taxon>
        <taxon>Selenomonadaceae</taxon>
        <taxon>Megamonas</taxon>
    </lineage>
</organism>
<dbReference type="Pfam" id="PF01384">
    <property type="entry name" value="PHO4"/>
    <property type="match status" value="2"/>
</dbReference>
<evidence type="ECO:0000313" key="8">
    <source>
        <dbReference type="Proteomes" id="UP000215383"/>
    </source>
</evidence>
<feature type="transmembrane region" description="Helical" evidence="6">
    <location>
        <begin position="219"/>
        <end position="240"/>
    </location>
</feature>
<dbReference type="EMBL" id="LT906446">
    <property type="protein sequence ID" value="SNV03386.1"/>
    <property type="molecule type" value="Genomic_DNA"/>
</dbReference>
<dbReference type="Proteomes" id="UP000215383">
    <property type="component" value="Chromosome 1"/>
</dbReference>
<dbReference type="RefSeq" id="WP_027890053.1">
    <property type="nucleotide sequence ID" value="NZ_CALXYH010000018.1"/>
</dbReference>
<dbReference type="GeneID" id="78507756"/>
<dbReference type="OrthoDB" id="9779554at2"/>
<feature type="transmembrane region" description="Helical" evidence="6">
    <location>
        <begin position="307"/>
        <end position="328"/>
    </location>
</feature>
<protein>
    <submittedName>
        <fullName evidence="7">Low-affinity inorganic phosphate transporter 1</fullName>
    </submittedName>
</protein>
<evidence type="ECO:0000256" key="4">
    <source>
        <dbReference type="ARBA" id="ARBA00022989"/>
    </source>
</evidence>
<dbReference type="AlphaFoldDB" id="A0A239U0C7"/>
<keyword evidence="4 6" id="KW-1133">Transmembrane helix</keyword>
<dbReference type="GO" id="GO:0005315">
    <property type="term" value="F:phosphate transmembrane transporter activity"/>
    <property type="evidence" value="ECO:0007669"/>
    <property type="project" value="InterPro"/>
</dbReference>
<name>A0A239U0C7_9FIRM</name>
<keyword evidence="2" id="KW-0813">Transport</keyword>
<feature type="transmembrane region" description="Helical" evidence="6">
    <location>
        <begin position="41"/>
        <end position="61"/>
    </location>
</feature>
<keyword evidence="3 6" id="KW-0812">Transmembrane</keyword>
<accession>A0A239U0C7</accession>
<feature type="transmembrane region" description="Helical" evidence="6">
    <location>
        <begin position="140"/>
        <end position="161"/>
    </location>
</feature>
<feature type="transmembrane region" description="Helical" evidence="6">
    <location>
        <begin position="260"/>
        <end position="287"/>
    </location>
</feature>
<evidence type="ECO:0000256" key="3">
    <source>
        <dbReference type="ARBA" id="ARBA00022692"/>
    </source>
</evidence>
<feature type="transmembrane region" description="Helical" evidence="6">
    <location>
        <begin position="82"/>
        <end position="102"/>
    </location>
</feature>
<sequence>MLEQASVLIFIVIALALIFDFVNGFHDTANAIATCVSTRAVPPAVAIIMSAVLNFAGAMISTGVAKTIGGDIVQSASMVNEVIIIAALSGAIIWNLITWWFGMPSSSSHALVGGIIGAVIFSVGFMGLNGYGILNIFLSLVLSPIVALVVGWITLHVIFAICHSFKPATVNDNCNRLQVVSAALMAFAHGSNDAQKSMGIITLALLSGGYIGSFDVPTYVKLLCAFAMALGTSVGGWKIIRTVGGKIFRMQPVHGFSADLNSAIVIFGATLLHLPVSTTHVVSGSIMGVGAAQRVKAVHWDVARQMLTAWIMTIPCSAILSGIVYLILHLFI</sequence>
<dbReference type="GO" id="GO:0016020">
    <property type="term" value="C:membrane"/>
    <property type="evidence" value="ECO:0007669"/>
    <property type="project" value="UniProtKB-SubCell"/>
</dbReference>
<evidence type="ECO:0000256" key="1">
    <source>
        <dbReference type="ARBA" id="ARBA00004141"/>
    </source>
</evidence>
<keyword evidence="5 6" id="KW-0472">Membrane</keyword>
<dbReference type="GO" id="GO:0035435">
    <property type="term" value="P:phosphate ion transmembrane transport"/>
    <property type="evidence" value="ECO:0007669"/>
    <property type="project" value="TreeGrafter"/>
</dbReference>
<comment type="subcellular location">
    <subcellularLocation>
        <location evidence="1">Membrane</location>
        <topology evidence="1">Multi-pass membrane protein</topology>
    </subcellularLocation>
</comment>